<proteinExistence type="predicted"/>
<name>A0A9W6B0L3_9LACO</name>
<sequence>MISNVKNGSATVIAIYFLLLLTIILEFQIIDYKNETWLNNQLIRTYQKRNVEISHSHIKHLKNH</sequence>
<dbReference type="EMBL" id="BRPL01000002">
    <property type="protein sequence ID" value="GLB46705.1"/>
    <property type="molecule type" value="Genomic_DNA"/>
</dbReference>
<evidence type="ECO:0000313" key="2">
    <source>
        <dbReference type="EMBL" id="GLB46705.1"/>
    </source>
</evidence>
<reference evidence="2" key="2">
    <citation type="journal article" date="2023" name="PLoS ONE">
        <title>Philodulcilactobacillus myokoensis gen. nov., sp. nov., a fructophilic, acidophilic, and agar-phobic lactic acid bacterium isolated from fermented vegetable extracts.</title>
        <authorList>
            <person name="Kouya T."/>
            <person name="Ishiyama Y."/>
            <person name="Ohashi S."/>
            <person name="Kumakubo R."/>
            <person name="Yamazaki T."/>
            <person name="Otaki T."/>
        </authorList>
    </citation>
    <scope>NUCLEOTIDE SEQUENCE</scope>
    <source>
        <strain evidence="2">WR16-4</strain>
    </source>
</reference>
<comment type="caution">
    <text evidence="2">The sequence shown here is derived from an EMBL/GenBank/DDBJ whole genome shotgun (WGS) entry which is preliminary data.</text>
</comment>
<reference evidence="2" key="1">
    <citation type="submission" date="2022-07" db="EMBL/GenBank/DDBJ databases">
        <authorList>
            <person name="Kouya T."/>
            <person name="Ishiyama Y."/>
        </authorList>
    </citation>
    <scope>NUCLEOTIDE SEQUENCE</scope>
    <source>
        <strain evidence="2">WR16-4</strain>
    </source>
</reference>
<keyword evidence="1" id="KW-0472">Membrane</keyword>
<gene>
    <name evidence="2" type="ORF">WR164_06840</name>
</gene>
<evidence type="ECO:0000256" key="1">
    <source>
        <dbReference type="SAM" id="Phobius"/>
    </source>
</evidence>
<feature type="transmembrane region" description="Helical" evidence="1">
    <location>
        <begin position="12"/>
        <end position="30"/>
    </location>
</feature>
<accession>A0A9W6B0L3</accession>
<dbReference type="RefSeq" id="WP_286136166.1">
    <property type="nucleotide sequence ID" value="NZ_BRPL01000002.1"/>
</dbReference>
<keyword evidence="1" id="KW-0812">Transmembrane</keyword>
<evidence type="ECO:0000313" key="3">
    <source>
        <dbReference type="Proteomes" id="UP001144204"/>
    </source>
</evidence>
<keyword evidence="3" id="KW-1185">Reference proteome</keyword>
<keyword evidence="1" id="KW-1133">Transmembrane helix</keyword>
<dbReference type="Proteomes" id="UP001144204">
    <property type="component" value="Unassembled WGS sequence"/>
</dbReference>
<organism evidence="2 3">
    <name type="scientific">Philodulcilactobacillus myokoensis</name>
    <dbReference type="NCBI Taxonomy" id="2929573"/>
    <lineage>
        <taxon>Bacteria</taxon>
        <taxon>Bacillati</taxon>
        <taxon>Bacillota</taxon>
        <taxon>Bacilli</taxon>
        <taxon>Lactobacillales</taxon>
        <taxon>Lactobacillaceae</taxon>
        <taxon>Philodulcilactobacillus</taxon>
    </lineage>
</organism>
<protein>
    <submittedName>
        <fullName evidence="2">Uncharacterized protein</fullName>
    </submittedName>
</protein>
<dbReference type="AlphaFoldDB" id="A0A9W6B0L3"/>